<evidence type="ECO:0008006" key="3">
    <source>
        <dbReference type="Google" id="ProtNLM"/>
    </source>
</evidence>
<protein>
    <recommendedName>
        <fullName evidence="3">GlyGly-CTERM sorting domain-containing protein</fullName>
    </recommendedName>
</protein>
<feature type="signal peptide" evidence="1">
    <location>
        <begin position="1"/>
        <end position="18"/>
    </location>
</feature>
<proteinExistence type="predicted"/>
<gene>
    <name evidence="2" type="ORF">RA178_04670</name>
</gene>
<reference evidence="2" key="1">
    <citation type="submission" date="2023-08" db="EMBL/GenBank/DDBJ databases">
        <title>Complete genome sequence of Shewanella oncorhynchi Z-P2, a siderophore putrebactin-producing bacterium.</title>
        <authorList>
            <person name="Zhang Y."/>
        </authorList>
    </citation>
    <scope>NUCLEOTIDE SEQUENCE</scope>
    <source>
        <strain evidence="2">Z-P2</strain>
    </source>
</reference>
<dbReference type="EMBL" id="CP132914">
    <property type="protein sequence ID" value="WMB73922.1"/>
    <property type="molecule type" value="Genomic_DNA"/>
</dbReference>
<dbReference type="Proteomes" id="UP001236800">
    <property type="component" value="Chromosome"/>
</dbReference>
<dbReference type="RefSeq" id="WP_306684746.1">
    <property type="nucleotide sequence ID" value="NZ_CP132914.1"/>
</dbReference>
<sequence>MYRCLLVILSIVSSSLMAVENPYIIDKTYDSNLPKSFLQVAFSKAKGEILISGTVSDDFSSDTRIYLWKYNAVDNGMNYINSTSFGIASDLVGYINVEPLGEYNQNYYALSQSNYDGTTKLVRFTLAGNELSLSQEVEFLPSSGRYGSFIEQIQFVNNDTIVALHPNYDDTHTGKTSYDYSVCKLSVNGEIDSCERKKILADKSLISNSTYKLYRLEGRDEVIFSPERVGINETKVEPKLYVLKWQSDINDFVVFQEIVIPERVDSSRFSGVEAIYTINDGKELIVGSDMLLYYQYSSEENKFFLSKMKNSVSYPKEAIYLKSENYFIERSGRNSYVFDDEEKYFYKSSQVYAIANGWFQLTDDKKGFFVNLMSPNITTFTLSNPNPLIYKGGLPKDSVPAVQDVPLAINIKKNFLNGNNLVVTGFHTENIDERLIWDGEYIRGTFTNEDMFASRNLNDPTPASPIQVRVNIPPLSIELFYITPTNVNDAPILTAEIGIQYLEKDQEYYGGLPGIVIDPDREPVTYTYKNVPSGLMAREDGIFQGAVKTKGQYLMTVNATDPLGAQLTFDVTFIVNDTGEPEKSSKGGGGTMDFTLLMLLITLFFRRLKHN</sequence>
<keyword evidence="1" id="KW-0732">Signal</keyword>
<evidence type="ECO:0000256" key="1">
    <source>
        <dbReference type="SAM" id="SignalP"/>
    </source>
</evidence>
<accession>A0AA50KG23</accession>
<dbReference type="Gene3D" id="2.60.40.10">
    <property type="entry name" value="Immunoglobulins"/>
    <property type="match status" value="1"/>
</dbReference>
<name>A0AA50KG23_9GAMM</name>
<feature type="chain" id="PRO_5041385343" description="GlyGly-CTERM sorting domain-containing protein" evidence="1">
    <location>
        <begin position="19"/>
        <end position="611"/>
    </location>
</feature>
<organism evidence="2">
    <name type="scientific">Shewanella oncorhynchi</name>
    <dbReference type="NCBI Taxonomy" id="2726434"/>
    <lineage>
        <taxon>Bacteria</taxon>
        <taxon>Pseudomonadati</taxon>
        <taxon>Pseudomonadota</taxon>
        <taxon>Gammaproteobacteria</taxon>
        <taxon>Alteromonadales</taxon>
        <taxon>Shewanellaceae</taxon>
        <taxon>Shewanella</taxon>
    </lineage>
</organism>
<dbReference type="GeneID" id="301338452"/>
<dbReference type="AlphaFoldDB" id="A0AA50KG23"/>
<dbReference type="KEGG" id="sog:RA178_04670"/>
<dbReference type="InterPro" id="IPR013783">
    <property type="entry name" value="Ig-like_fold"/>
</dbReference>
<evidence type="ECO:0000313" key="2">
    <source>
        <dbReference type="EMBL" id="WMB73922.1"/>
    </source>
</evidence>